<name>U6KXP7_EIMTE</name>
<evidence type="ECO:0000256" key="1">
    <source>
        <dbReference type="SAM" id="SignalP"/>
    </source>
</evidence>
<gene>
    <name evidence="2" type="ORF">ETH_00026105</name>
</gene>
<reference evidence="2" key="2">
    <citation type="submission" date="2013-10" db="EMBL/GenBank/DDBJ databases">
        <authorList>
            <person name="Aslett M."/>
        </authorList>
    </citation>
    <scope>NUCLEOTIDE SEQUENCE [LARGE SCALE GENOMIC DNA]</scope>
    <source>
        <strain evidence="2">Houghton</strain>
    </source>
</reference>
<dbReference type="VEuPathDB" id="ToxoDB:ETH_00026100"/>
<dbReference type="RefSeq" id="XP_013232468.1">
    <property type="nucleotide sequence ID" value="XM_013377014.1"/>
</dbReference>
<evidence type="ECO:0000313" key="3">
    <source>
        <dbReference type="Proteomes" id="UP000030747"/>
    </source>
</evidence>
<protein>
    <submittedName>
        <fullName evidence="2">Uncharacterized protein</fullName>
    </submittedName>
</protein>
<feature type="signal peptide" evidence="1">
    <location>
        <begin position="1"/>
        <end position="18"/>
    </location>
</feature>
<dbReference type="AlphaFoldDB" id="U6KXP7"/>
<sequence>MTRICQATWLLQIRLIQAAFPAHVLQTISNKRPRFPYSGRTARTRCTAHHTLRPSTCDVAFPLSCANPAHQQTLPTTETPESLSSHRQLALPLLRYGRIRSASLQLSGEALARSTHAGSKCNDVATMENCQATWPLLILQIQAGFLTHALQPACNEPSRFPYANRQQETPVSPRKALQSRLDSVHALMLPCQGRRQNDQPDPTK</sequence>
<feature type="chain" id="PRO_5004673130" evidence="1">
    <location>
        <begin position="19"/>
        <end position="204"/>
    </location>
</feature>
<reference evidence="2" key="1">
    <citation type="submission" date="2013-10" db="EMBL/GenBank/DDBJ databases">
        <title>Genomic analysis of the causative agents of coccidiosis in chickens.</title>
        <authorList>
            <person name="Reid A.J."/>
            <person name="Blake D."/>
            <person name="Billington K."/>
            <person name="Browne H."/>
            <person name="Dunn M."/>
            <person name="Hung S."/>
            <person name="Kawahara F."/>
            <person name="Miranda-Saavedra D."/>
            <person name="Mourier T."/>
            <person name="Nagra H."/>
            <person name="Otto T.D."/>
            <person name="Rawlings N."/>
            <person name="Sanchez A."/>
            <person name="Sanders M."/>
            <person name="Subramaniam C."/>
            <person name="Tay Y."/>
            <person name="Dear P."/>
            <person name="Doerig C."/>
            <person name="Gruber A."/>
            <person name="Parkinson J."/>
            <person name="Shirley M."/>
            <person name="Wan K.L."/>
            <person name="Berriman M."/>
            <person name="Tomley F."/>
            <person name="Pain A."/>
        </authorList>
    </citation>
    <scope>NUCLEOTIDE SEQUENCE [LARGE SCALE GENOMIC DNA]</scope>
    <source>
        <strain evidence="2">Houghton</strain>
    </source>
</reference>
<proteinExistence type="predicted"/>
<keyword evidence="1" id="KW-0732">Signal</keyword>
<organism evidence="2 3">
    <name type="scientific">Eimeria tenella</name>
    <name type="common">Coccidian parasite</name>
    <dbReference type="NCBI Taxonomy" id="5802"/>
    <lineage>
        <taxon>Eukaryota</taxon>
        <taxon>Sar</taxon>
        <taxon>Alveolata</taxon>
        <taxon>Apicomplexa</taxon>
        <taxon>Conoidasida</taxon>
        <taxon>Coccidia</taxon>
        <taxon>Eucoccidiorida</taxon>
        <taxon>Eimeriorina</taxon>
        <taxon>Eimeriidae</taxon>
        <taxon>Eimeria</taxon>
    </lineage>
</organism>
<dbReference type="EMBL" id="HG675660">
    <property type="protein sequence ID" value="CDJ41718.1"/>
    <property type="molecule type" value="Genomic_DNA"/>
</dbReference>
<accession>U6KXP7</accession>
<dbReference type="Proteomes" id="UP000030747">
    <property type="component" value="Unassembled WGS sequence"/>
</dbReference>
<evidence type="ECO:0000313" key="2">
    <source>
        <dbReference type="EMBL" id="CDJ41718.1"/>
    </source>
</evidence>
<dbReference type="GeneID" id="25254317"/>
<keyword evidence="3" id="KW-1185">Reference proteome</keyword>